<comment type="caution">
    <text evidence="6">Lacks conserved residue(s) required for the propagation of feature annotation.</text>
</comment>
<evidence type="ECO:0000256" key="6">
    <source>
        <dbReference type="PROSITE-ProRule" id="PRU00201"/>
    </source>
</evidence>
<dbReference type="GO" id="GO:0000978">
    <property type="term" value="F:RNA polymerase II cis-regulatory region sequence-specific DNA binding"/>
    <property type="evidence" value="ECO:0007669"/>
    <property type="project" value="InterPro"/>
</dbReference>
<feature type="compositionally biased region" description="Low complexity" evidence="7">
    <location>
        <begin position="915"/>
        <end position="941"/>
    </location>
</feature>
<feature type="compositionally biased region" description="Low complexity" evidence="7">
    <location>
        <begin position="1"/>
        <end position="24"/>
    </location>
</feature>
<evidence type="ECO:0000313" key="10">
    <source>
        <dbReference type="WBParaSite" id="Smp_003900.1"/>
    </source>
</evidence>
<evidence type="ECO:0000256" key="3">
    <source>
        <dbReference type="ARBA" id="ARBA00023125"/>
    </source>
</evidence>
<feature type="domain" description="T-box" evidence="8">
    <location>
        <begin position="502"/>
        <end position="707"/>
    </location>
</feature>
<keyword evidence="9" id="KW-1185">Reference proteome</keyword>
<name>A0A3Q0KBN8_SCHMA</name>
<evidence type="ECO:0000259" key="8">
    <source>
        <dbReference type="PROSITE" id="PS50252"/>
    </source>
</evidence>
<dbReference type="GO" id="GO:0005634">
    <property type="term" value="C:nucleus"/>
    <property type="evidence" value="ECO:0007669"/>
    <property type="project" value="UniProtKB-SubCell"/>
</dbReference>
<feature type="compositionally biased region" description="Low complexity" evidence="7">
    <location>
        <begin position="203"/>
        <end position="219"/>
    </location>
</feature>
<dbReference type="PANTHER" id="PTHR11267">
    <property type="entry name" value="T-BOX PROTEIN-RELATED"/>
    <property type="match status" value="1"/>
</dbReference>
<keyword evidence="4" id="KW-0804">Transcription</keyword>
<feature type="region of interest" description="Disordered" evidence="7">
    <location>
        <begin position="203"/>
        <end position="266"/>
    </location>
</feature>
<dbReference type="SUPFAM" id="SSF49417">
    <property type="entry name" value="p53-like transcription factors"/>
    <property type="match status" value="1"/>
</dbReference>
<dbReference type="InterPro" id="IPR018186">
    <property type="entry name" value="TF_T-box_CS"/>
</dbReference>
<dbReference type="InterPro" id="IPR001699">
    <property type="entry name" value="TF_T-box"/>
</dbReference>
<reference evidence="9" key="1">
    <citation type="journal article" date="2012" name="PLoS Negl. Trop. Dis.">
        <title>A systematically improved high quality genome and transcriptome of the human blood fluke Schistosoma mansoni.</title>
        <authorList>
            <person name="Protasio A.V."/>
            <person name="Tsai I.J."/>
            <person name="Babbage A."/>
            <person name="Nichol S."/>
            <person name="Hunt M."/>
            <person name="Aslett M.A."/>
            <person name="De Silva N."/>
            <person name="Velarde G.S."/>
            <person name="Anderson T.J."/>
            <person name="Clark R.C."/>
            <person name="Davidson C."/>
            <person name="Dillon G.P."/>
            <person name="Holroyd N.E."/>
            <person name="LoVerde P.T."/>
            <person name="Lloyd C."/>
            <person name="McQuillan J."/>
            <person name="Oliveira G."/>
            <person name="Otto T.D."/>
            <person name="Parker-Manuel S.J."/>
            <person name="Quail M.A."/>
            <person name="Wilson R.A."/>
            <person name="Zerlotini A."/>
            <person name="Dunne D.W."/>
            <person name="Berriman M."/>
        </authorList>
    </citation>
    <scope>NUCLEOTIDE SEQUENCE [LARGE SCALE GENOMIC DNA]</scope>
    <source>
        <strain evidence="9">Puerto Rican</strain>
    </source>
</reference>
<dbReference type="SMART" id="SM00425">
    <property type="entry name" value="TBOX"/>
    <property type="match status" value="1"/>
</dbReference>
<protein>
    <submittedName>
        <fullName evidence="10">Putative t-box transcription factor tbx20</fullName>
    </submittedName>
</protein>
<dbReference type="Gene3D" id="2.60.40.820">
    <property type="entry name" value="Transcription factor, T-box"/>
    <property type="match status" value="1"/>
</dbReference>
<evidence type="ECO:0000256" key="7">
    <source>
        <dbReference type="SAM" id="MobiDB-lite"/>
    </source>
</evidence>
<dbReference type="PROSITE" id="PS01283">
    <property type="entry name" value="TBOX_1"/>
    <property type="match status" value="1"/>
</dbReference>
<reference evidence="10" key="2">
    <citation type="submission" date="2018-12" db="UniProtKB">
        <authorList>
            <consortium name="WormBaseParasite"/>
        </authorList>
    </citation>
    <scope>IDENTIFICATION</scope>
    <source>
        <strain evidence="10">Puerto Rican</strain>
    </source>
</reference>
<feature type="region of interest" description="Disordered" evidence="7">
    <location>
        <begin position="1"/>
        <end position="37"/>
    </location>
</feature>
<keyword evidence="3 6" id="KW-0238">DNA-binding</keyword>
<feature type="compositionally biased region" description="Acidic residues" evidence="7">
    <location>
        <begin position="257"/>
        <end position="266"/>
    </location>
</feature>
<feature type="compositionally biased region" description="Basic and acidic residues" evidence="7">
    <location>
        <begin position="137"/>
        <end position="146"/>
    </location>
</feature>
<dbReference type="AlphaFoldDB" id="A0A3Q0KBN8"/>
<dbReference type="InterPro" id="IPR036960">
    <property type="entry name" value="T-box_sf"/>
</dbReference>
<dbReference type="PROSITE" id="PS50252">
    <property type="entry name" value="TBOX_3"/>
    <property type="match status" value="1"/>
</dbReference>
<evidence type="ECO:0000313" key="9">
    <source>
        <dbReference type="Proteomes" id="UP000008854"/>
    </source>
</evidence>
<evidence type="ECO:0000256" key="2">
    <source>
        <dbReference type="ARBA" id="ARBA00023015"/>
    </source>
</evidence>
<feature type="region of interest" description="Disordered" evidence="7">
    <location>
        <begin position="137"/>
        <end position="167"/>
    </location>
</feature>
<evidence type="ECO:0000256" key="5">
    <source>
        <dbReference type="ARBA" id="ARBA00023242"/>
    </source>
</evidence>
<feature type="region of interest" description="Disordered" evidence="7">
    <location>
        <begin position="908"/>
        <end position="941"/>
    </location>
</feature>
<dbReference type="InParanoid" id="A0A3Q0KBN8"/>
<organism evidence="9 10">
    <name type="scientific">Schistosoma mansoni</name>
    <name type="common">Blood fluke</name>
    <dbReference type="NCBI Taxonomy" id="6183"/>
    <lineage>
        <taxon>Eukaryota</taxon>
        <taxon>Metazoa</taxon>
        <taxon>Spiralia</taxon>
        <taxon>Lophotrochozoa</taxon>
        <taxon>Platyhelminthes</taxon>
        <taxon>Trematoda</taxon>
        <taxon>Digenea</taxon>
        <taxon>Strigeidida</taxon>
        <taxon>Schistosomatoidea</taxon>
        <taxon>Schistosomatidae</taxon>
        <taxon>Schistosoma</taxon>
    </lineage>
</organism>
<evidence type="ECO:0000256" key="4">
    <source>
        <dbReference type="ARBA" id="ARBA00023163"/>
    </source>
</evidence>
<comment type="subcellular location">
    <subcellularLocation>
        <location evidence="1 6">Nucleus</location>
    </subcellularLocation>
</comment>
<dbReference type="PRINTS" id="PR00937">
    <property type="entry name" value="TBOX"/>
</dbReference>
<dbReference type="PANTHER" id="PTHR11267:SF190">
    <property type="entry name" value="T-BOX TRANSCRIPTION FACTOR TBX20"/>
    <property type="match status" value="1"/>
</dbReference>
<accession>A0A3Q0KBN8</accession>
<feature type="region of interest" description="Disordered" evidence="7">
    <location>
        <begin position="1046"/>
        <end position="1070"/>
    </location>
</feature>
<feature type="compositionally biased region" description="Low complexity" evidence="7">
    <location>
        <begin position="1046"/>
        <end position="1068"/>
    </location>
</feature>
<dbReference type="GO" id="GO:0001708">
    <property type="term" value="P:cell fate specification"/>
    <property type="evidence" value="ECO:0007669"/>
    <property type="project" value="TreeGrafter"/>
</dbReference>
<dbReference type="GO" id="GO:0048731">
    <property type="term" value="P:system development"/>
    <property type="evidence" value="ECO:0007669"/>
    <property type="project" value="UniProtKB-ARBA"/>
</dbReference>
<dbReference type="FunFam" id="2.60.40.820:FF:000008">
    <property type="entry name" value="T-box transcription factor TBX20"/>
    <property type="match status" value="1"/>
</dbReference>
<dbReference type="GO" id="GO:0045893">
    <property type="term" value="P:positive regulation of DNA-templated transcription"/>
    <property type="evidence" value="ECO:0007669"/>
    <property type="project" value="InterPro"/>
</dbReference>
<dbReference type="STRING" id="6183.A0A3Q0KBN8"/>
<dbReference type="Pfam" id="PF00907">
    <property type="entry name" value="T-box"/>
    <property type="match status" value="1"/>
</dbReference>
<keyword evidence="2" id="KW-0805">Transcription regulation</keyword>
<dbReference type="PROSITE" id="PS01264">
    <property type="entry name" value="TBOX_2"/>
    <property type="match status" value="1"/>
</dbReference>
<dbReference type="WBParaSite" id="Smp_003900.1">
    <property type="protein sequence ID" value="Smp_003900.1"/>
    <property type="gene ID" value="Smp_003900"/>
</dbReference>
<dbReference type="GO" id="GO:0000981">
    <property type="term" value="F:DNA-binding transcription factor activity, RNA polymerase II-specific"/>
    <property type="evidence" value="ECO:0007669"/>
    <property type="project" value="TreeGrafter"/>
</dbReference>
<proteinExistence type="predicted"/>
<keyword evidence="5 6" id="KW-0539">Nucleus</keyword>
<feature type="compositionally biased region" description="Low complexity" evidence="7">
    <location>
        <begin position="148"/>
        <end position="158"/>
    </location>
</feature>
<feature type="compositionally biased region" description="Low complexity" evidence="7">
    <location>
        <begin position="386"/>
        <end position="396"/>
    </location>
</feature>
<dbReference type="InterPro" id="IPR008967">
    <property type="entry name" value="p53-like_TF_DNA-bd_sf"/>
</dbReference>
<evidence type="ECO:0000256" key="1">
    <source>
        <dbReference type="ARBA" id="ARBA00004123"/>
    </source>
</evidence>
<feature type="region of interest" description="Disordered" evidence="7">
    <location>
        <begin position="384"/>
        <end position="408"/>
    </location>
</feature>
<sequence length="1203" mass="137221">MYPLSISSYGSSSISKSPPYTSTSFIEDCSTEKNDDKYSTALEDIEEERQQQQQQGLLRKSLQNHISPSSINSTTSSLTCKIITDDCDNKDKLIHDMNNPNSFLKLSRKASAFSIESIISKKHKQITNYNGIINYEVMHDDDDHPPHHQQQQQQQQQQHDVKSYDQDLSTSQISLSIKYTDDQKSIINHNRLENQSLSYLSSPISNDSSKSPHHSLQSSINQKSYMNENEIKEETEKKSNLNEEFPPPNELNTTISDFDDVADDDDDDGEVLNNIHCLSSVTPLNLSIDNKLINRNNHDNCTFDLIKPTVNLSFPFQYSGYYDNCHPITNINMHKSESHINDNSSNTVTTVTTTNRVYNNDYPIKENDGINNRNTQQFPTRLHIMSNSNNNNSNNDNGKKSKVNQQNDMESNSTECLCNATTTTTTTITNSSVKSRRSKCPKSLKYTQLNCLNQPSNTSRSEESHLFNTQFTMKWSDDGKQQRTQKLKMLGNDKLAQIKCRLETKELWEKFNELGTEMIITKSGRRMFPVIRASFSGLESEAKYLVLMDIIPVDCKRYRYAYHRSSWLVAGKADPELRLRHYVHPDSPFTGEQLMRQTVSFEKLKLTNNVLDRQGYIILNSMHKYQPRVHLIQLATNYNDNNNNNQFIMNSLLTSTSLPKSLDILPNDNIKTFTFPETIFIAVTAYQNQLITKLKIDCNPFAKGFRDSSRLTEFERESMETLLAQQAVGGSMVTGIPYIFSLQPPTSSTQVAGLNGNHQCKQMSKKDILHDLDHYRSINNDSNLCKISTGSMFTPRITTKTSILPVPTMSNLLPSSIQHPSKSISSHYTHQEAQLIPTINEQENQNHSFQHSLDPIRENLLSSQHNENQLSDSNKLLSLWRQKFIENTFTTYFNQILQEYNMNNLDNQNGESFKPSTSISNSYSIQPSSSTSSTSTLSSSSSSCTSSLSSPQISSSLLYNLYPLKLNHTHSNLNLLQDHYNLLKINEDNNHRNDPPYSINHLLINQLTNALHLNGTSLDSLNSDKNQCDLLKSTDIDNYSAVTTTTTTTTTNNNDNNSNNNNSSNNNNKELTLQSTPFITDWTKWTNVNLLNTLNQIWKSQWNTMNIEEYNINENNPLYSKDLKELTQYNNHISDQVTIDTTNYQQSMIWENLKKSKLINSDNNWINKNHHNNNDPLINNLCNSNETEEVIKTLPTDSITSIT</sequence>
<dbReference type="Proteomes" id="UP000008854">
    <property type="component" value="Unassembled WGS sequence"/>
</dbReference>
<dbReference type="GO" id="GO:0000785">
    <property type="term" value="C:chromatin"/>
    <property type="evidence" value="ECO:0007669"/>
    <property type="project" value="TreeGrafter"/>
</dbReference>
<dbReference type="InterPro" id="IPR046360">
    <property type="entry name" value="T-box_DNA-bd"/>
</dbReference>
<feature type="compositionally biased region" description="Basic and acidic residues" evidence="7">
    <location>
        <begin position="229"/>
        <end position="241"/>
    </location>
</feature>